<evidence type="ECO:0000313" key="3">
    <source>
        <dbReference type="Proteomes" id="UP000261540"/>
    </source>
</evidence>
<proteinExistence type="predicted"/>
<sequence length="504" mass="52926">MGGKLTKRKKGYNVNDPKDQKEEAAGRHTGKQNEEDTSMTFKLKSESEASGSSSTVVDTTAVEKAAVEANRTSQETNPPEEAAPDASPKEVEEASAGGETAPLTVNEEPKAAEASAATELSSQAKNPGPEVSGTNEKEVFAEPQQSSESSPPESQDVQSRPEAAGGSITSATDVTIEESQDSENEIFAKATEKKISCTESTAQDPDPGSVNQVQRDSADLEQPGTSSTAINLISKPDLESPKDPTTLAVAPEISLGECRSSALDDPSEISAMATDTSVHHKPCVPELESTSQGLRVPEDATVDSKVSEVVEAEGNPVPEEAENIQEAPIFQVSPTLDKAEGQSESTKDTETEATLTANGTPQTAVSESCTPVDEKMEETGMLENVVNSPTEGSSEAGENHLYDHSEGASTEAIITASPSEDIALGVKVKHENGEVEDVRCSTPELSSPCLEQADKPAADKPTKIQQECVGGISKYLENSNEAEDGEILQETLGVPDASQALELV</sequence>
<feature type="compositionally biased region" description="Polar residues" evidence="1">
    <location>
        <begin position="352"/>
        <end position="369"/>
    </location>
</feature>
<feature type="compositionally biased region" description="Basic residues" evidence="1">
    <location>
        <begin position="1"/>
        <end position="11"/>
    </location>
</feature>
<feature type="compositionally biased region" description="Polar residues" evidence="1">
    <location>
        <begin position="197"/>
        <end position="215"/>
    </location>
</feature>
<dbReference type="AlphaFoldDB" id="A0A3B3QRC4"/>
<reference evidence="2" key="1">
    <citation type="submission" date="2025-08" db="UniProtKB">
        <authorList>
            <consortium name="Ensembl"/>
        </authorList>
    </citation>
    <scope>IDENTIFICATION</scope>
</reference>
<feature type="region of interest" description="Disordered" evidence="1">
    <location>
        <begin position="1"/>
        <end position="295"/>
    </location>
</feature>
<evidence type="ECO:0000256" key="1">
    <source>
        <dbReference type="SAM" id="MobiDB-lite"/>
    </source>
</evidence>
<feature type="compositionally biased region" description="Acidic residues" evidence="1">
    <location>
        <begin position="175"/>
        <end position="184"/>
    </location>
</feature>
<feature type="region of interest" description="Disordered" evidence="1">
    <location>
        <begin position="311"/>
        <end position="373"/>
    </location>
</feature>
<dbReference type="OrthoDB" id="8964531at2759"/>
<organism evidence="2 3">
    <name type="scientific">Paramormyrops kingsleyae</name>
    <dbReference type="NCBI Taxonomy" id="1676925"/>
    <lineage>
        <taxon>Eukaryota</taxon>
        <taxon>Metazoa</taxon>
        <taxon>Chordata</taxon>
        <taxon>Craniata</taxon>
        <taxon>Vertebrata</taxon>
        <taxon>Euteleostomi</taxon>
        <taxon>Actinopterygii</taxon>
        <taxon>Neopterygii</taxon>
        <taxon>Teleostei</taxon>
        <taxon>Osteoglossocephala</taxon>
        <taxon>Osteoglossomorpha</taxon>
        <taxon>Osteoglossiformes</taxon>
        <taxon>Mormyridae</taxon>
        <taxon>Paramormyrops</taxon>
    </lineage>
</organism>
<feature type="compositionally biased region" description="Basic and acidic residues" evidence="1">
    <location>
        <begin position="337"/>
        <end position="350"/>
    </location>
</feature>
<dbReference type="Proteomes" id="UP000261540">
    <property type="component" value="Unplaced"/>
</dbReference>
<dbReference type="GeneID" id="111857434"/>
<feature type="compositionally biased region" description="Low complexity" evidence="1">
    <location>
        <begin position="112"/>
        <end position="124"/>
    </location>
</feature>
<feature type="compositionally biased region" description="Basic and acidic residues" evidence="1">
    <location>
        <begin position="16"/>
        <end position="34"/>
    </location>
</feature>
<accession>A0A3B3QRC4</accession>
<dbReference type="Ensembl" id="ENSPKIT00000032223.1">
    <property type="protein sequence ID" value="ENSPKIP00000008150.1"/>
    <property type="gene ID" value="ENSPKIG00000023776.1"/>
</dbReference>
<protein>
    <submittedName>
        <fullName evidence="2">Cytadherence high molecular weight protein 1-like</fullName>
    </submittedName>
</protein>
<dbReference type="KEGG" id="pki:111857434"/>
<reference evidence="2" key="2">
    <citation type="submission" date="2025-09" db="UniProtKB">
        <authorList>
            <consortium name="Ensembl"/>
        </authorList>
    </citation>
    <scope>IDENTIFICATION</scope>
</reference>
<evidence type="ECO:0000313" key="2">
    <source>
        <dbReference type="Ensembl" id="ENSPKIP00000008150.1"/>
    </source>
</evidence>
<dbReference type="STRING" id="1676925.ENSPKIP00000008150"/>
<name>A0A3B3QRC4_9TELE</name>
<feature type="compositionally biased region" description="Low complexity" evidence="1">
    <location>
        <begin position="142"/>
        <end position="155"/>
    </location>
</feature>
<dbReference type="RefSeq" id="XP_023694071.1">
    <property type="nucleotide sequence ID" value="XM_023838303.2"/>
</dbReference>
<keyword evidence="3" id="KW-1185">Reference proteome</keyword>